<comment type="caution">
    <text evidence="3">The sequence shown here is derived from an EMBL/GenBank/DDBJ whole genome shotgun (WGS) entry which is preliminary data.</text>
</comment>
<feature type="compositionally biased region" description="Polar residues" evidence="1">
    <location>
        <begin position="57"/>
        <end position="72"/>
    </location>
</feature>
<evidence type="ECO:0000256" key="1">
    <source>
        <dbReference type="SAM" id="MobiDB-lite"/>
    </source>
</evidence>
<name>A0A2S7YLZ2_BEABA</name>
<reference evidence="3 4" key="1">
    <citation type="submission" date="2016-07" db="EMBL/GenBank/DDBJ databases">
        <title>Comparative genomics of the entomopathogenic fungus Beauveria bassiana.</title>
        <authorList>
            <person name="Valero Jimenez C.A."/>
            <person name="Zwaan B.J."/>
            <person name="Van Kan J.A."/>
            <person name="Takken W."/>
            <person name="Debets A.J."/>
            <person name="Schoustra S.E."/>
            <person name="Koenraadt C.J."/>
        </authorList>
    </citation>
    <scope>NUCLEOTIDE SEQUENCE [LARGE SCALE GENOMIC DNA]</scope>
    <source>
        <strain evidence="3 4">ARSEF 8028</strain>
    </source>
</reference>
<dbReference type="Proteomes" id="UP000237441">
    <property type="component" value="Unassembled WGS sequence"/>
</dbReference>
<protein>
    <submittedName>
        <fullName evidence="3">Uncharacterized protein</fullName>
    </submittedName>
</protein>
<proteinExistence type="predicted"/>
<gene>
    <name evidence="3" type="ORF">BB8028_0007g00630</name>
</gene>
<sequence>MPDFTLSIVDGRSTWSYAAAYSMFSICFMLIVVYIIIRTRAGEFGDGIDGAEDTGTIARTSSDATGDTSTRNRPTKAGPGLQRLHDCNQPSIDIVAVHGLGANPDYAWVWLPKNNPSDCPGYPNMPFN</sequence>
<dbReference type="OrthoDB" id="5086500at2759"/>
<evidence type="ECO:0000256" key="2">
    <source>
        <dbReference type="SAM" id="Phobius"/>
    </source>
</evidence>
<dbReference type="EMBL" id="JRHA01000007">
    <property type="protein sequence ID" value="PQK16862.1"/>
    <property type="molecule type" value="Genomic_DNA"/>
</dbReference>
<evidence type="ECO:0000313" key="4">
    <source>
        <dbReference type="Proteomes" id="UP000237441"/>
    </source>
</evidence>
<feature type="transmembrane region" description="Helical" evidence="2">
    <location>
        <begin position="15"/>
        <end position="37"/>
    </location>
</feature>
<keyword evidence="2" id="KW-0472">Membrane</keyword>
<feature type="region of interest" description="Disordered" evidence="1">
    <location>
        <begin position="49"/>
        <end position="82"/>
    </location>
</feature>
<evidence type="ECO:0000313" key="3">
    <source>
        <dbReference type="EMBL" id="PQK16862.1"/>
    </source>
</evidence>
<organism evidence="3 4">
    <name type="scientific">Beauveria bassiana</name>
    <name type="common">White muscardine disease fungus</name>
    <name type="synonym">Tritirachium shiotae</name>
    <dbReference type="NCBI Taxonomy" id="176275"/>
    <lineage>
        <taxon>Eukaryota</taxon>
        <taxon>Fungi</taxon>
        <taxon>Dikarya</taxon>
        <taxon>Ascomycota</taxon>
        <taxon>Pezizomycotina</taxon>
        <taxon>Sordariomycetes</taxon>
        <taxon>Hypocreomycetidae</taxon>
        <taxon>Hypocreales</taxon>
        <taxon>Cordycipitaceae</taxon>
        <taxon>Beauveria</taxon>
    </lineage>
</organism>
<keyword evidence="2" id="KW-0812">Transmembrane</keyword>
<dbReference type="AlphaFoldDB" id="A0A2S7YLZ2"/>
<keyword evidence="2" id="KW-1133">Transmembrane helix</keyword>
<accession>A0A2S7YLZ2</accession>